<feature type="compositionally biased region" description="Basic and acidic residues" evidence="3">
    <location>
        <begin position="756"/>
        <end position="774"/>
    </location>
</feature>
<evidence type="ECO:0000259" key="4">
    <source>
        <dbReference type="Pfam" id="PF00791"/>
    </source>
</evidence>
<organism evidence="6 7">
    <name type="scientific">Candidula unifasciata</name>
    <dbReference type="NCBI Taxonomy" id="100452"/>
    <lineage>
        <taxon>Eukaryota</taxon>
        <taxon>Metazoa</taxon>
        <taxon>Spiralia</taxon>
        <taxon>Lophotrochozoa</taxon>
        <taxon>Mollusca</taxon>
        <taxon>Gastropoda</taxon>
        <taxon>Heterobranchia</taxon>
        <taxon>Euthyneura</taxon>
        <taxon>Panpulmonata</taxon>
        <taxon>Eupulmonata</taxon>
        <taxon>Stylommatophora</taxon>
        <taxon>Helicina</taxon>
        <taxon>Helicoidea</taxon>
        <taxon>Geomitridae</taxon>
        <taxon>Candidula</taxon>
    </lineage>
</organism>
<reference evidence="6" key="1">
    <citation type="submission" date="2021-04" db="EMBL/GenBank/DDBJ databases">
        <authorList>
            <consortium name="Molecular Ecology Group"/>
        </authorList>
    </citation>
    <scope>NUCLEOTIDE SEQUENCE</scope>
</reference>
<feature type="domain" description="Disease resistance R13L4/SHOC-2-like LRR" evidence="5">
    <location>
        <begin position="92"/>
        <end position="198"/>
    </location>
</feature>
<feature type="domain" description="ZU5" evidence="4">
    <location>
        <begin position="1155"/>
        <end position="1251"/>
    </location>
</feature>
<dbReference type="Gene3D" id="2.60.220.30">
    <property type="match status" value="1"/>
</dbReference>
<feature type="compositionally biased region" description="Polar residues" evidence="3">
    <location>
        <begin position="569"/>
        <end position="578"/>
    </location>
</feature>
<feature type="region of interest" description="Disordered" evidence="3">
    <location>
        <begin position="557"/>
        <end position="578"/>
    </location>
</feature>
<dbReference type="InterPro" id="IPR032675">
    <property type="entry name" value="LRR_dom_sf"/>
</dbReference>
<dbReference type="InterPro" id="IPR000906">
    <property type="entry name" value="ZU5_dom"/>
</dbReference>
<dbReference type="SMART" id="SM00364">
    <property type="entry name" value="LRR_BAC"/>
    <property type="match status" value="10"/>
</dbReference>
<evidence type="ECO:0000313" key="6">
    <source>
        <dbReference type="EMBL" id="CAG5133429.1"/>
    </source>
</evidence>
<keyword evidence="1" id="KW-0433">Leucine-rich repeat</keyword>
<evidence type="ECO:0000259" key="5">
    <source>
        <dbReference type="Pfam" id="PF23598"/>
    </source>
</evidence>
<dbReference type="Pfam" id="PF13855">
    <property type="entry name" value="LRR_8"/>
    <property type="match status" value="1"/>
</dbReference>
<gene>
    <name evidence="6" type="ORF">CUNI_LOCUS18987</name>
</gene>
<keyword evidence="2" id="KW-0677">Repeat</keyword>
<feature type="non-terminal residue" evidence="6">
    <location>
        <position position="1313"/>
    </location>
</feature>
<evidence type="ECO:0000313" key="7">
    <source>
        <dbReference type="Proteomes" id="UP000678393"/>
    </source>
</evidence>
<dbReference type="InterPro" id="IPR055414">
    <property type="entry name" value="LRR_R13L4/SHOC2-like"/>
</dbReference>
<feature type="compositionally biased region" description="Polar residues" evidence="3">
    <location>
        <begin position="973"/>
        <end position="986"/>
    </location>
</feature>
<dbReference type="EMBL" id="CAJHNH020006212">
    <property type="protein sequence ID" value="CAG5133429.1"/>
    <property type="molecule type" value="Genomic_DNA"/>
</dbReference>
<evidence type="ECO:0000256" key="2">
    <source>
        <dbReference type="ARBA" id="ARBA00022737"/>
    </source>
</evidence>
<dbReference type="SMART" id="SM00369">
    <property type="entry name" value="LRR_TYP"/>
    <property type="match status" value="12"/>
</dbReference>
<feature type="compositionally biased region" description="Basic and acidic residues" evidence="3">
    <location>
        <begin position="914"/>
        <end position="933"/>
    </location>
</feature>
<dbReference type="Pfam" id="PF23598">
    <property type="entry name" value="LRR_14"/>
    <property type="match status" value="1"/>
</dbReference>
<evidence type="ECO:0000256" key="1">
    <source>
        <dbReference type="ARBA" id="ARBA00022614"/>
    </source>
</evidence>
<keyword evidence="7" id="KW-1185">Reference proteome</keyword>
<feature type="region of interest" description="Disordered" evidence="3">
    <location>
        <begin position="973"/>
        <end position="1037"/>
    </location>
</feature>
<evidence type="ECO:0000256" key="3">
    <source>
        <dbReference type="SAM" id="MobiDB-lite"/>
    </source>
</evidence>
<accession>A0A8S3ZVE1</accession>
<dbReference type="GO" id="GO:0005737">
    <property type="term" value="C:cytoplasm"/>
    <property type="evidence" value="ECO:0007669"/>
    <property type="project" value="TreeGrafter"/>
</dbReference>
<dbReference type="InterPro" id="IPR001611">
    <property type="entry name" value="Leu-rich_rpt"/>
</dbReference>
<proteinExistence type="predicted"/>
<dbReference type="PANTHER" id="PTHR48051:SF46">
    <property type="entry name" value="LEUCINE RICH REPEAT-CONTAINING DOMAIN PROTEIN"/>
    <property type="match status" value="1"/>
</dbReference>
<feature type="compositionally biased region" description="Polar residues" evidence="3">
    <location>
        <begin position="881"/>
        <end position="913"/>
    </location>
</feature>
<dbReference type="SUPFAM" id="SSF52047">
    <property type="entry name" value="RNI-like"/>
    <property type="match status" value="1"/>
</dbReference>
<dbReference type="OrthoDB" id="1394818at2759"/>
<comment type="caution">
    <text evidence="6">The sequence shown here is derived from an EMBL/GenBank/DDBJ whole genome shotgun (WGS) entry which is preliminary data.</text>
</comment>
<sequence length="1313" mass="145799">VVTNSKGYLELNLNGRDLRAIPPETLQLTATHVLRLAHNYIDCLPLMIAYLRLLKVLDLQHNLLPSLPETLVNCRQLSELYLTANRLSELPKSIGGLKNLRVLAIGENQFEQLPQEVGLMTSLRILDIHGNKLWHLPFSLQELKHLTQLNASDNLFDHVPLVITKITSLQKLNLAKNRLASLPVDFNALRGLQELNLSHNSFVSISSLLTSFKHLKYLSLANNRLKFLPPQMSHLQNLRVLHVQHNCLRHVPARLRCLQFYNVSSNQLTSFSVEGMRNLVSLSASRNNLGTVPRGLYKLKKLKFLYLDNNQLVELHEDIRQLKELRVLDVSNNQLVALPRCLHKLAKLQGFNAKGNYKLRQTELENEESNNSTLDSASLRHKTQCTVEGATNQQNKRDEHNETANIESKTNEFTNDVLDSNDITEKTGSNSKRKQFVTISLNKETEHGLAQMSKVPSDLEIYAKAAHGHTTCHHNFKSPGMPSAKVDGKLHKERTYTRSSLPRESETKAPTKVSSLQYLRHLLFGVPKKPNYVKSNVSNSVPDSHRLSEKSIHFQDNEMSPRCRGSRNFPPTRQSTLSRNYSCLGSQRKPTWARSFGPYGHVHEPIVTNRIHFNIPDERRDDMDADSDSHGYGTWGSRHRPPDGYFDTDSLDYTGSSSYGGGDCIQPPPSVGYNGAFTPGHGDYNAAVSGPNVDFYFSDDNSGEEGGARNKKCNHHHTNKNIQQCHNYNDIKGGWREGQYLQCGCHCSSSNKIHALGKERSSSQRRRNSFDRISSKSAFMSTKDMSSFVSEANAKAMGRQGDSRSQGLISQSYTTLHTSVPEPTLVNSNKRMTIPQVGCWFRDGRVSSPTCFNKHIGQCHGHSCPQDNPYHCVYHGETGEPSRSYQNNPSSDADQANSSQNHQSCTYRTPSSQRLDRSVRKNRSKSEAQSELYHGETLKKNTIEFDHVLKTSDSTGYEIKQNVKAAQINDTSTSCVHGPGHQNSNLGDKFSKGRKLNPPLSHSRSVDSLMDLTSRGDSVRKKSATSRGDIVGGSNPPGLVGGLGELNLAHSDEAQTAGEVHRGGTDYNLLGVCSQVETLLNQNLLQPVISYQHRGRHSFAEKTIRENTHGLWRMDSRSDFAFSDVNGDDFGGGGGGGSDEDEDDLLALEYTQRQTFTVTSQGGQFVSSAGPEVKISVPAHATADPLRITVQLMFVPSSVLAKAKELNYFVNNIVAMGPVVYFRSSTEAKLNSAATVTIPAPAEVKGGHLTVLTVRQDHSCIPCSSGYRSGKLAASLTTWQFAGKVAVVTQARCKYKACKSMEQLLQCLGEAQI</sequence>
<protein>
    <submittedName>
        <fullName evidence="6">Uncharacterized protein</fullName>
    </submittedName>
</protein>
<dbReference type="Proteomes" id="UP000678393">
    <property type="component" value="Unassembled WGS sequence"/>
</dbReference>
<dbReference type="Gene3D" id="3.80.10.10">
    <property type="entry name" value="Ribonuclease Inhibitor"/>
    <property type="match status" value="1"/>
</dbReference>
<dbReference type="Pfam" id="PF00791">
    <property type="entry name" value="ZU5"/>
    <property type="match status" value="1"/>
</dbReference>
<name>A0A8S3ZVE1_9EUPU</name>
<dbReference type="InterPro" id="IPR050216">
    <property type="entry name" value="LRR_domain-containing"/>
</dbReference>
<feature type="region of interest" description="Disordered" evidence="3">
    <location>
        <begin position="756"/>
        <end position="776"/>
    </location>
</feature>
<feature type="region of interest" description="Disordered" evidence="3">
    <location>
        <begin position="879"/>
        <end position="933"/>
    </location>
</feature>
<dbReference type="PANTHER" id="PTHR48051">
    <property type="match status" value="1"/>
</dbReference>
<dbReference type="InterPro" id="IPR003591">
    <property type="entry name" value="Leu-rich_rpt_typical-subtyp"/>
</dbReference>
<dbReference type="PROSITE" id="PS51450">
    <property type="entry name" value="LRR"/>
    <property type="match status" value="5"/>
</dbReference>